<gene>
    <name evidence="3" type="ORF">GXP67_09190</name>
</gene>
<feature type="transmembrane region" description="Helical" evidence="1">
    <location>
        <begin position="152"/>
        <end position="173"/>
    </location>
</feature>
<feature type="domain" description="DUF1206" evidence="2">
    <location>
        <begin position="25"/>
        <end position="93"/>
    </location>
</feature>
<reference evidence="3 4" key="1">
    <citation type="submission" date="2020-01" db="EMBL/GenBank/DDBJ databases">
        <authorList>
            <person name="Kim M.K."/>
        </authorList>
    </citation>
    <scope>NUCLEOTIDE SEQUENCE [LARGE SCALE GENOMIC DNA]</scope>
    <source>
        <strain evidence="3 4">172606-1</strain>
    </source>
</reference>
<accession>A0A6C0GFY5</accession>
<dbReference type="InterPro" id="IPR009597">
    <property type="entry name" value="DUF1206"/>
</dbReference>
<feature type="transmembrane region" description="Helical" evidence="1">
    <location>
        <begin position="246"/>
        <end position="267"/>
    </location>
</feature>
<dbReference type="EMBL" id="CP048222">
    <property type="protein sequence ID" value="QHT66819.1"/>
    <property type="molecule type" value="Genomic_DNA"/>
</dbReference>
<organism evidence="3 4">
    <name type="scientific">Rhodocytophaga rosea</name>
    <dbReference type="NCBI Taxonomy" id="2704465"/>
    <lineage>
        <taxon>Bacteria</taxon>
        <taxon>Pseudomonadati</taxon>
        <taxon>Bacteroidota</taxon>
        <taxon>Cytophagia</taxon>
        <taxon>Cytophagales</taxon>
        <taxon>Rhodocytophagaceae</taxon>
        <taxon>Rhodocytophaga</taxon>
    </lineage>
</organism>
<keyword evidence="1" id="KW-0472">Membrane</keyword>
<dbReference type="Pfam" id="PF06724">
    <property type="entry name" value="DUF1206"/>
    <property type="match status" value="3"/>
</dbReference>
<feature type="domain" description="DUF1206" evidence="2">
    <location>
        <begin position="109"/>
        <end position="177"/>
    </location>
</feature>
<name>A0A6C0GFY5_9BACT</name>
<evidence type="ECO:0000313" key="3">
    <source>
        <dbReference type="EMBL" id="QHT66819.1"/>
    </source>
</evidence>
<evidence type="ECO:0000313" key="4">
    <source>
        <dbReference type="Proteomes" id="UP000480178"/>
    </source>
</evidence>
<feature type="transmembrane region" description="Helical" evidence="1">
    <location>
        <begin position="27"/>
        <end position="47"/>
    </location>
</feature>
<evidence type="ECO:0000259" key="2">
    <source>
        <dbReference type="Pfam" id="PF06724"/>
    </source>
</evidence>
<feature type="transmembrane region" description="Helical" evidence="1">
    <location>
        <begin position="109"/>
        <end position="130"/>
    </location>
</feature>
<protein>
    <submittedName>
        <fullName evidence="3">DUF1206 domain-containing protein</fullName>
    </submittedName>
</protein>
<feature type="transmembrane region" description="Helical" evidence="1">
    <location>
        <begin position="203"/>
        <end position="220"/>
    </location>
</feature>
<keyword evidence="4" id="KW-1185">Reference proteome</keyword>
<evidence type="ECO:0000256" key="1">
    <source>
        <dbReference type="SAM" id="Phobius"/>
    </source>
</evidence>
<keyword evidence="1" id="KW-1133">Transmembrane helix</keyword>
<dbReference type="KEGG" id="rhoz:GXP67_09190"/>
<keyword evidence="1" id="KW-0812">Transmembrane</keyword>
<dbReference type="Proteomes" id="UP000480178">
    <property type="component" value="Chromosome"/>
</dbReference>
<feature type="domain" description="DUF1206" evidence="2">
    <location>
        <begin position="203"/>
        <end position="271"/>
    </location>
</feature>
<sequence>MANYSLSTSHIGHESQEWIKKLARFGFVAKGIIYVLLGIMAVMAAIGQGSTQEASKNGVAQLIFEQPFGRVLAILLVIGLAGYVIWRFVEAIMDPQGSGSDSKGMVKRIGYFISGLLYTGFAVSIIKQLIGSGGGSSNSQQTWTAKLLEMEAGPFILIVIGLIIVASGIAQFIKAYKAKFKKHLRLEGVQTETRKWITRIGKIGFTARGIVWLIVGYFIIRAGMQSDASEVQGSQGAFSFLQQMSYGHWILLVVAIGVTAYGVFQFVKARYYQINLH</sequence>
<feature type="transmembrane region" description="Helical" evidence="1">
    <location>
        <begin position="67"/>
        <end position="89"/>
    </location>
</feature>
<dbReference type="RefSeq" id="WP_162442871.1">
    <property type="nucleotide sequence ID" value="NZ_CP048222.1"/>
</dbReference>
<dbReference type="AlphaFoldDB" id="A0A6C0GFY5"/>
<proteinExistence type="predicted"/>